<feature type="domain" description="HTH araC/xylS-type" evidence="4">
    <location>
        <begin position="189"/>
        <end position="287"/>
    </location>
</feature>
<dbReference type="PRINTS" id="PR00032">
    <property type="entry name" value="HTHARAC"/>
</dbReference>
<evidence type="ECO:0000256" key="1">
    <source>
        <dbReference type="ARBA" id="ARBA00023015"/>
    </source>
</evidence>
<dbReference type="SUPFAM" id="SSF46689">
    <property type="entry name" value="Homeodomain-like"/>
    <property type="match status" value="2"/>
</dbReference>
<name>A0A3A6PAH1_9BACL</name>
<dbReference type="SMART" id="SM00342">
    <property type="entry name" value="HTH_ARAC"/>
    <property type="match status" value="1"/>
</dbReference>
<dbReference type="PANTHER" id="PTHR43280:SF2">
    <property type="entry name" value="HTH-TYPE TRANSCRIPTIONAL REGULATOR EXSA"/>
    <property type="match status" value="1"/>
</dbReference>
<evidence type="ECO:0000259" key="4">
    <source>
        <dbReference type="PROSITE" id="PS01124"/>
    </source>
</evidence>
<dbReference type="InterPro" id="IPR003313">
    <property type="entry name" value="AraC-bd"/>
</dbReference>
<evidence type="ECO:0000313" key="6">
    <source>
        <dbReference type="Proteomes" id="UP000267798"/>
    </source>
</evidence>
<evidence type="ECO:0000256" key="3">
    <source>
        <dbReference type="ARBA" id="ARBA00023163"/>
    </source>
</evidence>
<dbReference type="InterPro" id="IPR037923">
    <property type="entry name" value="HTH-like"/>
</dbReference>
<evidence type="ECO:0000256" key="2">
    <source>
        <dbReference type="ARBA" id="ARBA00023125"/>
    </source>
</evidence>
<gene>
    <name evidence="5" type="ORF">D3P09_23265</name>
</gene>
<dbReference type="InterPro" id="IPR009057">
    <property type="entry name" value="Homeodomain-like_sf"/>
</dbReference>
<keyword evidence="3" id="KW-0804">Transcription</keyword>
<accession>A0A3A6PAH1</accession>
<dbReference type="GO" id="GO:0043565">
    <property type="term" value="F:sequence-specific DNA binding"/>
    <property type="evidence" value="ECO:0007669"/>
    <property type="project" value="InterPro"/>
</dbReference>
<dbReference type="PROSITE" id="PS01124">
    <property type="entry name" value="HTH_ARAC_FAMILY_2"/>
    <property type="match status" value="1"/>
</dbReference>
<dbReference type="EMBL" id="QXQB01000006">
    <property type="protein sequence ID" value="RJX37277.1"/>
    <property type="molecule type" value="Genomic_DNA"/>
</dbReference>
<dbReference type="InterPro" id="IPR020449">
    <property type="entry name" value="Tscrpt_reg_AraC-type_HTH"/>
</dbReference>
<evidence type="ECO:0000313" key="5">
    <source>
        <dbReference type="EMBL" id="RJX37277.1"/>
    </source>
</evidence>
<sequence length="293" mass="34281">MDIMYKGGRPMSETNFYAASHFDISRERKENTSMPSRHYHNGYEIFYLVSGDISYFIEDKSYQVVGGALLIINENEIHKLVNSSKESFERITLLFQEEFLEDMFPYNDSFHVLSSFSSGKNFMPLNGQEQSMIEKLFDKMIAEFTKQPPGYEYYLKTLLFELLIFIHRKTATLPAAEHHGNNPMNRKIFEIVDYLNQHYHEAQTIQSISSRFYISSSYFCKMFRENTGFTFTEYLNNVRIKEARQLLTGSTLKVADIAEKVGFESMTHFGRIFKEITGFSPLKYRQANKPDLD</sequence>
<dbReference type="AlphaFoldDB" id="A0A3A6PAH1"/>
<organism evidence="5 6">
    <name type="scientific">Paenibacillus pinisoli</name>
    <dbReference type="NCBI Taxonomy" id="1276110"/>
    <lineage>
        <taxon>Bacteria</taxon>
        <taxon>Bacillati</taxon>
        <taxon>Bacillota</taxon>
        <taxon>Bacilli</taxon>
        <taxon>Bacillales</taxon>
        <taxon>Paenibacillaceae</taxon>
        <taxon>Paenibacillus</taxon>
    </lineage>
</organism>
<dbReference type="Gene3D" id="1.10.10.60">
    <property type="entry name" value="Homeodomain-like"/>
    <property type="match status" value="2"/>
</dbReference>
<dbReference type="InterPro" id="IPR014710">
    <property type="entry name" value="RmlC-like_jellyroll"/>
</dbReference>
<reference evidence="5 6" key="1">
    <citation type="submission" date="2018-09" db="EMBL/GenBank/DDBJ databases">
        <title>Paenibacillus aracenensis nov. sp. isolated from a cave in southern Spain.</title>
        <authorList>
            <person name="Jurado V."/>
            <person name="Gutierrez-Patricio S."/>
            <person name="Gonzalez-Pimentel J.L."/>
            <person name="Miller A.Z."/>
            <person name="Laiz L."/>
            <person name="Saiz-Jimenez C."/>
        </authorList>
    </citation>
    <scope>NUCLEOTIDE SEQUENCE [LARGE SCALE GENOMIC DNA]</scope>
    <source>
        <strain evidence="5 6">JCM 19203</strain>
    </source>
</reference>
<dbReference type="Pfam" id="PF12833">
    <property type="entry name" value="HTH_18"/>
    <property type="match status" value="1"/>
</dbReference>
<comment type="caution">
    <text evidence="5">The sequence shown here is derived from an EMBL/GenBank/DDBJ whole genome shotgun (WGS) entry which is preliminary data.</text>
</comment>
<protein>
    <submittedName>
        <fullName evidence="5">AraC family transcriptional regulator</fullName>
    </submittedName>
</protein>
<dbReference type="GO" id="GO:0003700">
    <property type="term" value="F:DNA-binding transcription factor activity"/>
    <property type="evidence" value="ECO:0007669"/>
    <property type="project" value="InterPro"/>
</dbReference>
<dbReference type="Proteomes" id="UP000267798">
    <property type="component" value="Unassembled WGS sequence"/>
</dbReference>
<dbReference type="Gene3D" id="2.60.120.10">
    <property type="entry name" value="Jelly Rolls"/>
    <property type="match status" value="1"/>
</dbReference>
<dbReference type="OrthoDB" id="506156at2"/>
<keyword evidence="6" id="KW-1185">Reference proteome</keyword>
<dbReference type="InterPro" id="IPR018062">
    <property type="entry name" value="HTH_AraC-typ_CS"/>
</dbReference>
<dbReference type="SUPFAM" id="SSF51215">
    <property type="entry name" value="Regulatory protein AraC"/>
    <property type="match status" value="1"/>
</dbReference>
<proteinExistence type="predicted"/>
<dbReference type="InterPro" id="IPR018060">
    <property type="entry name" value="HTH_AraC"/>
</dbReference>
<dbReference type="PROSITE" id="PS00041">
    <property type="entry name" value="HTH_ARAC_FAMILY_1"/>
    <property type="match status" value="1"/>
</dbReference>
<dbReference type="Pfam" id="PF02311">
    <property type="entry name" value="AraC_binding"/>
    <property type="match status" value="1"/>
</dbReference>
<dbReference type="PANTHER" id="PTHR43280">
    <property type="entry name" value="ARAC-FAMILY TRANSCRIPTIONAL REGULATOR"/>
    <property type="match status" value="1"/>
</dbReference>
<keyword evidence="2" id="KW-0238">DNA-binding</keyword>
<keyword evidence="1" id="KW-0805">Transcription regulation</keyword>